<dbReference type="InterPro" id="IPR012340">
    <property type="entry name" value="NA-bd_OB-fold"/>
</dbReference>
<dbReference type="SUPFAM" id="SSF50249">
    <property type="entry name" value="Nucleic acid-binding proteins"/>
    <property type="match status" value="1"/>
</dbReference>
<dbReference type="GO" id="GO:0004816">
    <property type="term" value="F:asparagine-tRNA ligase activity"/>
    <property type="evidence" value="ECO:0007669"/>
    <property type="project" value="UniProtKB-EC"/>
</dbReference>
<dbReference type="NCBIfam" id="TIGR00457">
    <property type="entry name" value="asnS"/>
    <property type="match status" value="1"/>
</dbReference>
<feature type="domain" description="Aminoacyl-transfer RNA synthetases class-II family profile" evidence="8">
    <location>
        <begin position="136"/>
        <end position="424"/>
    </location>
</feature>
<dbReference type="InterPro" id="IPR004522">
    <property type="entry name" value="Asn-tRNA-ligase"/>
</dbReference>
<comment type="subunit">
    <text evidence="7">Homodimer.</text>
</comment>
<protein>
    <recommendedName>
        <fullName evidence="7">Asparagine--tRNA ligase</fullName>
        <ecNumber evidence="7">6.1.1.22</ecNumber>
    </recommendedName>
    <alternativeName>
        <fullName evidence="7">Asparaginyl-tRNA synthetase</fullName>
        <shortName evidence="7">AsnRS</shortName>
    </alternativeName>
</protein>
<dbReference type="Pfam" id="PF01336">
    <property type="entry name" value="tRNA_anti-codon"/>
    <property type="match status" value="1"/>
</dbReference>
<dbReference type="EMBL" id="JAKGUD010000008">
    <property type="protein sequence ID" value="MCF4142878.1"/>
    <property type="molecule type" value="Genomic_DNA"/>
</dbReference>
<comment type="similarity">
    <text evidence="1 7">Belongs to the class-II aminoacyl-tRNA synthetase family.</text>
</comment>
<dbReference type="NCBIfam" id="NF003483">
    <property type="entry name" value="PRK05159.1"/>
    <property type="match status" value="1"/>
</dbReference>
<comment type="subcellular location">
    <subcellularLocation>
        <location evidence="7">Cytoplasm</location>
    </subcellularLocation>
</comment>
<keyword evidence="3 7" id="KW-0547">Nucleotide-binding</keyword>
<evidence type="ECO:0000313" key="10">
    <source>
        <dbReference type="Proteomes" id="UP001200430"/>
    </source>
</evidence>
<dbReference type="PANTHER" id="PTHR22594:SF34">
    <property type="entry name" value="ASPARAGINE--TRNA LIGASE, MITOCHONDRIAL-RELATED"/>
    <property type="match status" value="1"/>
</dbReference>
<keyword evidence="10" id="KW-1185">Reference proteome</keyword>
<keyword evidence="5 7" id="KW-0648">Protein biosynthesis</keyword>
<dbReference type="CDD" id="cd00776">
    <property type="entry name" value="AsxRS_core"/>
    <property type="match status" value="1"/>
</dbReference>
<comment type="caution">
    <text evidence="9">The sequence shown here is derived from an EMBL/GenBank/DDBJ whole genome shotgun (WGS) entry which is preliminary data.</text>
</comment>
<dbReference type="Pfam" id="PF00152">
    <property type="entry name" value="tRNA-synt_2"/>
    <property type="match status" value="1"/>
</dbReference>
<dbReference type="NCBIfam" id="NF003037">
    <property type="entry name" value="PRK03932.1"/>
    <property type="match status" value="1"/>
</dbReference>
<sequence>MAAPWITIKDMPQHVEEEVSIRGWMYNKRSSGKIHFLQIRDGSGFVQAVMVKKEVSPEEFEAAKKLWMEASVEITGTVRSDDRAPSGVELTVSNIKVNHNPTDEYPIGKKDHGVDFLLDNRHLWLRSQRQRAIMTIRERIVWSWRQFLHDRDFLLVDSPIITGAIGEGASGLFELDYFDQKAYLAQTGQLYAEAAAAAYGKVYCFGPTFRAEKSKTRRHLTEFWMLEPEVAYYDHKDNMDLQEALVSYTVEQVLEHCKEELALLERELSPLKSVLEGPFYRISYRDAVKKLNELGSSIKFGDDLGAEDETILTQQYDRPIFVECYPKGAKAFYMKENPDDKETVLCADLLAPEGYGEIIGGSQREDDLDKLTARMESDGLDMDSYGWYLDLRRYGTFVHSGFGIGLERTIAWICGLHHIREVIPWPRTIYRLNP</sequence>
<evidence type="ECO:0000256" key="1">
    <source>
        <dbReference type="ARBA" id="ARBA00008226"/>
    </source>
</evidence>
<dbReference type="InterPro" id="IPR045864">
    <property type="entry name" value="aa-tRNA-synth_II/BPL/LPL"/>
</dbReference>
<reference evidence="9 10" key="1">
    <citation type="submission" date="2022-01" db="EMBL/GenBank/DDBJ databases">
        <title>Dethiosulfovibrio faecalis sp. nov., a novel proteolytic, non-sulfur-reducing bacterium isolated from a marine aquaculture solid waste bioreactor.</title>
        <authorList>
            <person name="Grabowski S."/>
            <person name="Apolinario E."/>
            <person name="Schneider N."/>
            <person name="Marshall C.W."/>
            <person name="Sowers K.R."/>
        </authorList>
    </citation>
    <scope>NUCLEOTIDE SEQUENCE [LARGE SCALE GENOMIC DNA]</scope>
    <source>
        <strain evidence="9 10">DSM 12537</strain>
    </source>
</reference>
<dbReference type="PANTHER" id="PTHR22594">
    <property type="entry name" value="ASPARTYL/LYSYL-TRNA SYNTHETASE"/>
    <property type="match status" value="1"/>
</dbReference>
<dbReference type="PROSITE" id="PS50862">
    <property type="entry name" value="AA_TRNA_LIGASE_II"/>
    <property type="match status" value="1"/>
</dbReference>
<dbReference type="SUPFAM" id="SSF55681">
    <property type="entry name" value="Class II aaRS and biotin synthetases"/>
    <property type="match status" value="1"/>
</dbReference>
<dbReference type="Gene3D" id="2.40.50.140">
    <property type="entry name" value="Nucleic acid-binding proteins"/>
    <property type="match status" value="1"/>
</dbReference>
<keyword evidence="6 7" id="KW-0030">Aminoacyl-tRNA synthetase</keyword>
<keyword evidence="4 7" id="KW-0067">ATP-binding</keyword>
<evidence type="ECO:0000256" key="5">
    <source>
        <dbReference type="ARBA" id="ARBA00022917"/>
    </source>
</evidence>
<comment type="catalytic activity">
    <reaction evidence="7">
        <text>tRNA(Asn) + L-asparagine + ATP = L-asparaginyl-tRNA(Asn) + AMP + diphosphate + H(+)</text>
        <dbReference type="Rhea" id="RHEA:11180"/>
        <dbReference type="Rhea" id="RHEA-COMP:9659"/>
        <dbReference type="Rhea" id="RHEA-COMP:9674"/>
        <dbReference type="ChEBI" id="CHEBI:15378"/>
        <dbReference type="ChEBI" id="CHEBI:30616"/>
        <dbReference type="ChEBI" id="CHEBI:33019"/>
        <dbReference type="ChEBI" id="CHEBI:58048"/>
        <dbReference type="ChEBI" id="CHEBI:78442"/>
        <dbReference type="ChEBI" id="CHEBI:78515"/>
        <dbReference type="ChEBI" id="CHEBI:456215"/>
        <dbReference type="EC" id="6.1.1.22"/>
    </reaction>
</comment>
<keyword evidence="7" id="KW-0963">Cytoplasm</keyword>
<evidence type="ECO:0000259" key="8">
    <source>
        <dbReference type="PROSITE" id="PS50862"/>
    </source>
</evidence>
<evidence type="ECO:0000313" key="9">
    <source>
        <dbReference type="EMBL" id="MCF4142878.1"/>
    </source>
</evidence>
<evidence type="ECO:0000256" key="3">
    <source>
        <dbReference type="ARBA" id="ARBA00022741"/>
    </source>
</evidence>
<dbReference type="InterPro" id="IPR006195">
    <property type="entry name" value="aa-tRNA-synth_II"/>
</dbReference>
<evidence type="ECO:0000256" key="2">
    <source>
        <dbReference type="ARBA" id="ARBA00022598"/>
    </source>
</evidence>
<dbReference type="EC" id="6.1.1.22" evidence="7"/>
<proteinExistence type="inferred from homology"/>
<dbReference type="PRINTS" id="PR01042">
    <property type="entry name" value="TRNASYNTHASP"/>
</dbReference>
<dbReference type="InterPro" id="IPR002312">
    <property type="entry name" value="Asp/Asn-tRNA-synth_IIb"/>
</dbReference>
<dbReference type="RefSeq" id="WP_236099594.1">
    <property type="nucleotide sequence ID" value="NZ_JAKGUD010000008.1"/>
</dbReference>
<accession>A0ABS9ESU9</accession>
<dbReference type="Proteomes" id="UP001200430">
    <property type="component" value="Unassembled WGS sequence"/>
</dbReference>
<dbReference type="InterPro" id="IPR004364">
    <property type="entry name" value="Aa-tRNA-synt_II"/>
</dbReference>
<evidence type="ECO:0000256" key="4">
    <source>
        <dbReference type="ARBA" id="ARBA00022840"/>
    </source>
</evidence>
<keyword evidence="2 7" id="KW-0436">Ligase</keyword>
<evidence type="ECO:0000256" key="7">
    <source>
        <dbReference type="HAMAP-Rule" id="MF_00534"/>
    </source>
</evidence>
<dbReference type="Gene3D" id="3.30.930.10">
    <property type="entry name" value="Bira Bifunctional Protein, Domain 2"/>
    <property type="match status" value="1"/>
</dbReference>
<evidence type="ECO:0000256" key="6">
    <source>
        <dbReference type="ARBA" id="ARBA00023146"/>
    </source>
</evidence>
<dbReference type="HAMAP" id="MF_00534">
    <property type="entry name" value="Asn_tRNA_synth"/>
    <property type="match status" value="1"/>
</dbReference>
<gene>
    <name evidence="7 9" type="primary">asnS</name>
    <name evidence="9" type="ORF">L2W38_08605</name>
</gene>
<organism evidence="9 10">
    <name type="scientific">Dethiosulfovibrio marinus</name>
    <dbReference type="NCBI Taxonomy" id="133532"/>
    <lineage>
        <taxon>Bacteria</taxon>
        <taxon>Thermotogati</taxon>
        <taxon>Synergistota</taxon>
        <taxon>Synergistia</taxon>
        <taxon>Synergistales</taxon>
        <taxon>Dethiosulfovibrionaceae</taxon>
        <taxon>Dethiosulfovibrio</taxon>
    </lineage>
</organism>
<name>A0ABS9ESU9_9BACT</name>
<dbReference type="InterPro" id="IPR004365">
    <property type="entry name" value="NA-bd_OB_tRNA"/>
</dbReference>